<evidence type="ECO:0000313" key="2">
    <source>
        <dbReference type="EMBL" id="TID20958.1"/>
    </source>
</evidence>
<dbReference type="Proteomes" id="UP000298493">
    <property type="component" value="Unassembled WGS sequence"/>
</dbReference>
<gene>
    <name evidence="2" type="ORF">E6O75_ATG05723</name>
</gene>
<accession>A0A4Z1P157</accession>
<name>A0A4Z1P157_9PEZI</name>
<protein>
    <submittedName>
        <fullName evidence="2">Ras-related protein</fullName>
    </submittedName>
</protein>
<organism evidence="2 3">
    <name type="scientific">Venturia nashicola</name>
    <dbReference type="NCBI Taxonomy" id="86259"/>
    <lineage>
        <taxon>Eukaryota</taxon>
        <taxon>Fungi</taxon>
        <taxon>Dikarya</taxon>
        <taxon>Ascomycota</taxon>
        <taxon>Pezizomycotina</taxon>
        <taxon>Dothideomycetes</taxon>
        <taxon>Pleosporomycetidae</taxon>
        <taxon>Venturiales</taxon>
        <taxon>Venturiaceae</taxon>
        <taxon>Venturia</taxon>
    </lineage>
</organism>
<comment type="caution">
    <text evidence="2">The sequence shown here is derived from an EMBL/GenBank/DDBJ whole genome shotgun (WGS) entry which is preliminary data.</text>
</comment>
<sequence>MTKRKFSQNGMAKPKSKKCKQADDPSNDTMTESATKITNIKPRVTFLTLPREIRQKILYHSCELGISVGVKHEKILLFYSPISMNNISLYKHGLEEQRNSAWASLLVGIHEVVDQDMAFVRKQWKDEIEEVLSTCTTEGRWMRWVK</sequence>
<dbReference type="AlphaFoldDB" id="A0A4Z1P157"/>
<keyword evidence="3" id="KW-1185">Reference proteome</keyword>
<reference evidence="2 3" key="1">
    <citation type="submission" date="2019-04" db="EMBL/GenBank/DDBJ databases">
        <title>High contiguity whole genome sequence and gene annotation resource for two Venturia nashicola isolates.</title>
        <authorList>
            <person name="Prokchorchik M."/>
            <person name="Won K."/>
            <person name="Lee Y."/>
            <person name="Choi E.D."/>
            <person name="Segonzac C."/>
            <person name="Sohn K.H."/>
        </authorList>
    </citation>
    <scope>NUCLEOTIDE SEQUENCE [LARGE SCALE GENOMIC DNA]</scope>
    <source>
        <strain evidence="2 3">PRI2</strain>
    </source>
</reference>
<feature type="region of interest" description="Disordered" evidence="1">
    <location>
        <begin position="1"/>
        <end position="35"/>
    </location>
</feature>
<evidence type="ECO:0000256" key="1">
    <source>
        <dbReference type="SAM" id="MobiDB-lite"/>
    </source>
</evidence>
<evidence type="ECO:0000313" key="3">
    <source>
        <dbReference type="Proteomes" id="UP000298493"/>
    </source>
</evidence>
<dbReference type="EMBL" id="SNSC02000010">
    <property type="protein sequence ID" value="TID20958.1"/>
    <property type="molecule type" value="Genomic_DNA"/>
</dbReference>
<proteinExistence type="predicted"/>